<sequence length="443" mass="47575">MRLSRRTLLRAAAAMAATSLAGCATGGGNPLAGRSTAVPEEPVTIGWMAQRLADNQGRDLRDTLVEAFQRRYPSITVRLTEVPPTTDVRRTTLTTQIASGSPQPDVYLGDCVWPAQFAHNSLAAPLGEVSADRRFWDGFPEPVAEAVRYGRQAWAYPLYVDYAFLYYRADLLEKHGLPVPRTWEELSRTALRLREAGDVRYGFVWQAASSEALTCNVNELVADAGGALMDAESREVLVRSDAARHALEFMAGLVADGVSPAAVGTFAEEQAMTAFSSGQAAFLRNWSYAWGAANGSRSSVRGRVGVALRPTFDGVGRPGRCTMGGWHNFVNPHTEQLGAALAFAKWMAGDEAQTLMATTSPYTPTRRAVLTAPDVVGQDNPTFGLASDAELVLRPTKSPYYPQISKAVYTNVNPIVVAGGGDVRGAVDAMADQMAQARDGAAL</sequence>
<dbReference type="InterPro" id="IPR006059">
    <property type="entry name" value="SBP"/>
</dbReference>
<comment type="similarity">
    <text evidence="1">Belongs to the bacterial solute-binding protein 1 family.</text>
</comment>
<keyword evidence="2" id="KW-0813">Transport</keyword>
<dbReference type="EMBL" id="JBHTBH010000002">
    <property type="protein sequence ID" value="MFC7327165.1"/>
    <property type="molecule type" value="Genomic_DNA"/>
</dbReference>
<evidence type="ECO:0000256" key="2">
    <source>
        <dbReference type="ARBA" id="ARBA00022448"/>
    </source>
</evidence>
<evidence type="ECO:0000256" key="1">
    <source>
        <dbReference type="ARBA" id="ARBA00008520"/>
    </source>
</evidence>
<dbReference type="PANTHER" id="PTHR43649:SF34">
    <property type="entry name" value="ABC TRANSPORTER PERIPLASMIC-BINDING PROTEIN YCJN-RELATED"/>
    <property type="match status" value="1"/>
</dbReference>
<evidence type="ECO:0000256" key="4">
    <source>
        <dbReference type="SAM" id="SignalP"/>
    </source>
</evidence>
<dbReference type="Pfam" id="PF01547">
    <property type="entry name" value="SBP_bac_1"/>
    <property type="match status" value="1"/>
</dbReference>
<comment type="caution">
    <text evidence="5">The sequence shown here is derived from an EMBL/GenBank/DDBJ whole genome shotgun (WGS) entry which is preliminary data.</text>
</comment>
<dbReference type="PROSITE" id="PS51257">
    <property type="entry name" value="PROKAR_LIPOPROTEIN"/>
    <property type="match status" value="1"/>
</dbReference>
<dbReference type="RefSeq" id="WP_379869345.1">
    <property type="nucleotide sequence ID" value="NZ_JBHTBH010000002.1"/>
</dbReference>
<dbReference type="CDD" id="cd14750">
    <property type="entry name" value="PBP2_TMBP"/>
    <property type="match status" value="1"/>
</dbReference>
<protein>
    <submittedName>
        <fullName evidence="5">ABC transporter substrate-binding protein</fullName>
    </submittedName>
</protein>
<organism evidence="5 6">
    <name type="scientific">Marinactinospora rubrisoli</name>
    <dbReference type="NCBI Taxonomy" id="2715399"/>
    <lineage>
        <taxon>Bacteria</taxon>
        <taxon>Bacillati</taxon>
        <taxon>Actinomycetota</taxon>
        <taxon>Actinomycetes</taxon>
        <taxon>Streptosporangiales</taxon>
        <taxon>Nocardiopsidaceae</taxon>
        <taxon>Marinactinospora</taxon>
    </lineage>
</organism>
<feature type="signal peptide" evidence="4">
    <location>
        <begin position="1"/>
        <end position="21"/>
    </location>
</feature>
<dbReference type="InterPro" id="IPR050490">
    <property type="entry name" value="Bact_solute-bd_prot1"/>
</dbReference>
<dbReference type="PANTHER" id="PTHR43649">
    <property type="entry name" value="ARABINOSE-BINDING PROTEIN-RELATED"/>
    <property type="match status" value="1"/>
</dbReference>
<dbReference type="InterPro" id="IPR006311">
    <property type="entry name" value="TAT_signal"/>
</dbReference>
<evidence type="ECO:0000313" key="5">
    <source>
        <dbReference type="EMBL" id="MFC7327165.1"/>
    </source>
</evidence>
<name>A0ABW2KDM3_9ACTN</name>
<evidence type="ECO:0000313" key="6">
    <source>
        <dbReference type="Proteomes" id="UP001596540"/>
    </source>
</evidence>
<dbReference type="PROSITE" id="PS51318">
    <property type="entry name" value="TAT"/>
    <property type="match status" value="1"/>
</dbReference>
<gene>
    <name evidence="5" type="ORF">ACFQRF_05370</name>
</gene>
<accession>A0ABW2KDM3</accession>
<keyword evidence="3 4" id="KW-0732">Signal</keyword>
<dbReference type="Proteomes" id="UP001596540">
    <property type="component" value="Unassembled WGS sequence"/>
</dbReference>
<evidence type="ECO:0000256" key="3">
    <source>
        <dbReference type="ARBA" id="ARBA00022729"/>
    </source>
</evidence>
<reference evidence="6" key="1">
    <citation type="journal article" date="2019" name="Int. J. Syst. Evol. Microbiol.">
        <title>The Global Catalogue of Microorganisms (GCM) 10K type strain sequencing project: providing services to taxonomists for standard genome sequencing and annotation.</title>
        <authorList>
            <consortium name="The Broad Institute Genomics Platform"/>
            <consortium name="The Broad Institute Genome Sequencing Center for Infectious Disease"/>
            <person name="Wu L."/>
            <person name="Ma J."/>
        </authorList>
    </citation>
    <scope>NUCLEOTIDE SEQUENCE [LARGE SCALE GENOMIC DNA]</scope>
    <source>
        <strain evidence="6">CGMCC 4.7382</strain>
    </source>
</reference>
<feature type="chain" id="PRO_5045221357" evidence="4">
    <location>
        <begin position="22"/>
        <end position="443"/>
    </location>
</feature>
<dbReference type="Gene3D" id="3.40.190.10">
    <property type="entry name" value="Periplasmic binding protein-like II"/>
    <property type="match status" value="2"/>
</dbReference>
<keyword evidence="6" id="KW-1185">Reference proteome</keyword>
<proteinExistence type="inferred from homology"/>
<dbReference type="SUPFAM" id="SSF53850">
    <property type="entry name" value="Periplasmic binding protein-like II"/>
    <property type="match status" value="1"/>
</dbReference>